<dbReference type="EMBL" id="CAJVCH010041635">
    <property type="protein sequence ID" value="CAG7716847.1"/>
    <property type="molecule type" value="Genomic_DNA"/>
</dbReference>
<protein>
    <submittedName>
        <fullName evidence="1">Uncharacterized protein</fullName>
    </submittedName>
</protein>
<dbReference type="Proteomes" id="UP000708208">
    <property type="component" value="Unassembled WGS sequence"/>
</dbReference>
<organism evidence="1 2">
    <name type="scientific">Allacma fusca</name>
    <dbReference type="NCBI Taxonomy" id="39272"/>
    <lineage>
        <taxon>Eukaryota</taxon>
        <taxon>Metazoa</taxon>
        <taxon>Ecdysozoa</taxon>
        <taxon>Arthropoda</taxon>
        <taxon>Hexapoda</taxon>
        <taxon>Collembola</taxon>
        <taxon>Symphypleona</taxon>
        <taxon>Sminthuridae</taxon>
        <taxon>Allacma</taxon>
    </lineage>
</organism>
<keyword evidence="2" id="KW-1185">Reference proteome</keyword>
<gene>
    <name evidence="1" type="ORF">AFUS01_LOCUS6334</name>
</gene>
<name>A0A8J2JF97_9HEXA</name>
<proteinExistence type="predicted"/>
<sequence length="32" mass="3497">LGTNKKHWASRIGCGYWNFVSACSSLGLPKTN</sequence>
<evidence type="ECO:0000313" key="2">
    <source>
        <dbReference type="Proteomes" id="UP000708208"/>
    </source>
</evidence>
<feature type="non-terminal residue" evidence="1">
    <location>
        <position position="1"/>
    </location>
</feature>
<evidence type="ECO:0000313" key="1">
    <source>
        <dbReference type="EMBL" id="CAG7716847.1"/>
    </source>
</evidence>
<dbReference type="AlphaFoldDB" id="A0A8J2JF97"/>
<reference evidence="1" key="1">
    <citation type="submission" date="2021-06" db="EMBL/GenBank/DDBJ databases">
        <authorList>
            <person name="Hodson N. C."/>
            <person name="Mongue J. A."/>
            <person name="Jaron S. K."/>
        </authorList>
    </citation>
    <scope>NUCLEOTIDE SEQUENCE</scope>
</reference>
<accession>A0A8J2JF97</accession>
<comment type="caution">
    <text evidence="1">The sequence shown here is derived from an EMBL/GenBank/DDBJ whole genome shotgun (WGS) entry which is preliminary data.</text>
</comment>